<evidence type="ECO:0000313" key="2">
    <source>
        <dbReference type="EMBL" id="VVJ18447.1"/>
    </source>
</evidence>
<keyword evidence="2" id="KW-0378">Hydrolase</keyword>
<dbReference type="EC" id="3.7.1.2" evidence="2"/>
<dbReference type="PANTHER" id="PTHR43211">
    <property type="entry name" value="FUMARYLACETOACETATE HYDROLASE"/>
    <property type="match status" value="1"/>
</dbReference>
<dbReference type="GO" id="GO:0004334">
    <property type="term" value="F:fumarylacetoacetase activity"/>
    <property type="evidence" value="ECO:0007669"/>
    <property type="project" value="UniProtKB-EC"/>
</dbReference>
<keyword evidence="3" id="KW-1185">Reference proteome</keyword>
<dbReference type="EMBL" id="CABVGP010000001">
    <property type="protein sequence ID" value="VVJ18447.1"/>
    <property type="molecule type" value="Genomic_DNA"/>
</dbReference>
<sequence>MKWATYRSPADGKEHAALFEGGALHGLRGDRQLIELIGSSEGLAEAAREVGDDPFEVVPAGDAQLLPPIARPPSVRDFMAFENHYVTSMTAMGLATNPVYYQQPVFYFQNPAALRGPRETVPIAPGSRQFDYELEVAAIVGAPATNVTPAEAPAHIAGYTIFCDWSARDLQAAEMTMAIGLGKAKDTATSLGPFLVTPDEIDGKRSGEGFDLKMTASVNGVLYSEGNWADQFWSFADLLSYASRGTTLHTGDVIGSGTVGTGCILELAKVHGEAEYPWLDAGDQVALSVENLGEIRASITRGAPLHPLTRRRSSSARQ</sequence>
<proteinExistence type="predicted"/>
<organism evidence="2 3">
    <name type="scientific">Amycolatopsis camponoti</name>
    <dbReference type="NCBI Taxonomy" id="2606593"/>
    <lineage>
        <taxon>Bacteria</taxon>
        <taxon>Bacillati</taxon>
        <taxon>Actinomycetota</taxon>
        <taxon>Actinomycetes</taxon>
        <taxon>Pseudonocardiales</taxon>
        <taxon>Pseudonocardiaceae</taxon>
        <taxon>Amycolatopsis</taxon>
    </lineage>
</organism>
<protein>
    <submittedName>
        <fullName evidence="2">Fumarylacetoacetase (EC)</fullName>
        <ecNumber evidence="2">3.7.1.2</ecNumber>
    </submittedName>
</protein>
<dbReference type="InterPro" id="IPR036663">
    <property type="entry name" value="Fumarylacetoacetase_C_sf"/>
</dbReference>
<gene>
    <name evidence="2" type="ORF">AA23TX_03468</name>
</gene>
<dbReference type="PANTHER" id="PTHR43211:SF1">
    <property type="entry name" value="BLL6422 PROTEIN"/>
    <property type="match status" value="1"/>
</dbReference>
<dbReference type="Pfam" id="PF01557">
    <property type="entry name" value="FAA_hydrolase"/>
    <property type="match status" value="1"/>
</dbReference>
<dbReference type="AlphaFoldDB" id="A0A6I8LRC6"/>
<dbReference type="Proteomes" id="UP000399805">
    <property type="component" value="Unassembled WGS sequence"/>
</dbReference>
<reference evidence="2 3" key="1">
    <citation type="submission" date="2019-09" db="EMBL/GenBank/DDBJ databases">
        <authorList>
            <person name="Leyn A S."/>
        </authorList>
    </citation>
    <scope>NUCLEOTIDE SEQUENCE [LARGE SCALE GENOMIC DNA]</scope>
    <source>
        <strain evidence="2">AA231_1</strain>
    </source>
</reference>
<dbReference type="InterPro" id="IPR011234">
    <property type="entry name" value="Fumarylacetoacetase-like_C"/>
</dbReference>
<evidence type="ECO:0000313" key="3">
    <source>
        <dbReference type="Proteomes" id="UP000399805"/>
    </source>
</evidence>
<evidence type="ECO:0000259" key="1">
    <source>
        <dbReference type="Pfam" id="PF01557"/>
    </source>
</evidence>
<accession>A0A6I8LRC6</accession>
<dbReference type="SUPFAM" id="SSF56529">
    <property type="entry name" value="FAH"/>
    <property type="match status" value="1"/>
</dbReference>
<feature type="domain" description="Fumarylacetoacetase-like C-terminal" evidence="1">
    <location>
        <begin position="88"/>
        <end position="299"/>
    </location>
</feature>
<dbReference type="Gene3D" id="3.90.850.10">
    <property type="entry name" value="Fumarylacetoacetase-like, C-terminal domain"/>
    <property type="match status" value="1"/>
</dbReference>
<name>A0A6I8LRC6_9PSEU</name>